<comment type="caution">
    <text evidence="13">The sequence shown here is derived from an EMBL/GenBank/DDBJ whole genome shotgun (WGS) entry which is preliminary data.</text>
</comment>
<keyword evidence="8" id="KW-0472">Membrane</keyword>
<evidence type="ECO:0000256" key="7">
    <source>
        <dbReference type="ARBA" id="ARBA00023015"/>
    </source>
</evidence>
<evidence type="ECO:0000256" key="6">
    <source>
        <dbReference type="ARBA" id="ARBA00022989"/>
    </source>
</evidence>
<gene>
    <name evidence="13" type="ORF">KYX84_13980</name>
</gene>
<dbReference type="InterPro" id="IPR004474">
    <property type="entry name" value="LytR_CpsA_psr"/>
</dbReference>
<sequence>MKVFQKIILSVLLLLTLVVGFFSIEFVHGFSSAKQTSTVKKVDPKSVPTTLNVALIGSDARSKDENGRSDSLMVAQYDQKTQQAKLISIMRDSYVDIPGYGMDKINAAYSYGGVDLLNQTLKENFKFEARYYASITFQDFIDCVNELFPDGVKIDAEKSLDLDGVYIKKGKQVMDGNTLLQYARFREDEEGDFGRIRRQQQVIKAISQQLKDVTSIFKLPKAVGKLLGSIQTNLP</sequence>
<dbReference type="GO" id="GO:0005886">
    <property type="term" value="C:plasma membrane"/>
    <property type="evidence" value="ECO:0007669"/>
    <property type="project" value="UniProtKB-SubCell"/>
</dbReference>
<dbReference type="Proteomes" id="UP000704433">
    <property type="component" value="Unassembled WGS sequence"/>
</dbReference>
<evidence type="ECO:0000256" key="5">
    <source>
        <dbReference type="ARBA" id="ARBA00022968"/>
    </source>
</evidence>
<keyword evidence="4" id="KW-0812">Transmembrane</keyword>
<evidence type="ECO:0000256" key="2">
    <source>
        <dbReference type="ARBA" id="ARBA00006068"/>
    </source>
</evidence>
<evidence type="ECO:0000313" key="13">
    <source>
        <dbReference type="EMBL" id="MBX4195243.1"/>
    </source>
</evidence>
<feature type="non-terminal residue" evidence="13">
    <location>
        <position position="235"/>
    </location>
</feature>
<comment type="similarity">
    <text evidence="2">Belongs to the LytR/CpsA/Psr (LCP) family.</text>
</comment>
<comment type="function">
    <text evidence="10">Involved in SarA attenuation. Affects resistance to oxacillin and teicoplanin, as well as the synthesis of virulence factors.</text>
</comment>
<dbReference type="PANTHER" id="PTHR33392">
    <property type="entry name" value="POLYISOPRENYL-TEICHOIC ACID--PEPTIDOGLYCAN TEICHOIC ACID TRANSFERASE TAGU"/>
    <property type="match status" value="1"/>
</dbReference>
<dbReference type="Gene3D" id="3.40.630.190">
    <property type="entry name" value="LCP protein"/>
    <property type="match status" value="1"/>
</dbReference>
<evidence type="ECO:0000256" key="9">
    <source>
        <dbReference type="ARBA" id="ARBA00023163"/>
    </source>
</evidence>
<evidence type="ECO:0000256" key="3">
    <source>
        <dbReference type="ARBA" id="ARBA00022475"/>
    </source>
</evidence>
<evidence type="ECO:0000256" key="11">
    <source>
        <dbReference type="ARBA" id="ARBA00040752"/>
    </source>
</evidence>
<comment type="subcellular location">
    <subcellularLocation>
        <location evidence="1">Cell membrane</location>
        <topology evidence="1">Single-pass type II membrane protein</topology>
    </subcellularLocation>
</comment>
<evidence type="ECO:0000256" key="10">
    <source>
        <dbReference type="ARBA" id="ARBA00037178"/>
    </source>
</evidence>
<evidence type="ECO:0000313" key="14">
    <source>
        <dbReference type="Proteomes" id="UP000704433"/>
    </source>
</evidence>
<keyword evidence="9" id="KW-0804">Transcription</keyword>
<dbReference type="AlphaFoldDB" id="A0AAW4QN20"/>
<keyword evidence="6" id="KW-1133">Transmembrane helix</keyword>
<feature type="domain" description="Cell envelope-related transcriptional attenuator" evidence="12">
    <location>
        <begin position="68"/>
        <end position="211"/>
    </location>
</feature>
<protein>
    <recommendedName>
        <fullName evidence="11">Regulatory protein MsrR</fullName>
    </recommendedName>
</protein>
<dbReference type="NCBIfam" id="TIGR00350">
    <property type="entry name" value="lytR_cpsA_psr"/>
    <property type="match status" value="1"/>
</dbReference>
<dbReference type="PANTHER" id="PTHR33392:SF8">
    <property type="entry name" value="REGULATORY PROTEIN MSRR"/>
    <property type="match status" value="1"/>
</dbReference>
<evidence type="ECO:0000259" key="12">
    <source>
        <dbReference type="Pfam" id="PF03816"/>
    </source>
</evidence>
<keyword evidence="5" id="KW-0735">Signal-anchor</keyword>
<evidence type="ECO:0000256" key="1">
    <source>
        <dbReference type="ARBA" id="ARBA00004401"/>
    </source>
</evidence>
<evidence type="ECO:0000256" key="8">
    <source>
        <dbReference type="ARBA" id="ARBA00023136"/>
    </source>
</evidence>
<proteinExistence type="inferred from homology"/>
<keyword evidence="7" id="KW-0805">Transcription regulation</keyword>
<dbReference type="InterPro" id="IPR050922">
    <property type="entry name" value="LytR/CpsA/Psr_CW_biosynth"/>
</dbReference>
<evidence type="ECO:0000256" key="4">
    <source>
        <dbReference type="ARBA" id="ARBA00022692"/>
    </source>
</evidence>
<dbReference type="RefSeq" id="WP_220725657.1">
    <property type="nucleotide sequence ID" value="NZ_JAIFOD010000084.1"/>
</dbReference>
<dbReference type="EMBL" id="JAIFOD010000084">
    <property type="protein sequence ID" value="MBX4195243.1"/>
    <property type="molecule type" value="Genomic_DNA"/>
</dbReference>
<dbReference type="Pfam" id="PF03816">
    <property type="entry name" value="LytR_cpsA_psr"/>
    <property type="match status" value="1"/>
</dbReference>
<keyword evidence="3" id="KW-1003">Cell membrane</keyword>
<organism evidence="13 14">
    <name type="scientific">Enterococcus lactis</name>
    <dbReference type="NCBI Taxonomy" id="357441"/>
    <lineage>
        <taxon>Bacteria</taxon>
        <taxon>Bacillati</taxon>
        <taxon>Bacillota</taxon>
        <taxon>Bacilli</taxon>
        <taxon>Lactobacillales</taxon>
        <taxon>Enterococcaceae</taxon>
        <taxon>Enterococcus</taxon>
    </lineage>
</organism>
<name>A0AAW4QN20_9ENTE</name>
<accession>A0AAW4QN20</accession>
<reference evidence="13" key="1">
    <citation type="journal article" date="2022" name="J. Anim. Sci.">
        <title>Whole genome sequence analyses-based assessment of virulence potential and antimicrobial susceptibilities and resistance of Enterococcus faecium strains isolated from commercial swine and cattle probiotic products.</title>
        <authorList>
            <person name="Shridhar P.B."/>
            <person name="Amachawadi R.G."/>
            <person name="Tokach M."/>
            <person name="Patel I."/>
            <person name="Gangiredla J."/>
            <person name="Mammel M."/>
            <person name="Nagaraja T.G."/>
        </authorList>
    </citation>
    <scope>NUCLEOTIDE SEQUENCE</scope>
    <source>
        <strain evidence="13">EF216</strain>
    </source>
</reference>